<proteinExistence type="predicted"/>
<dbReference type="NCBIfam" id="NF005729">
    <property type="entry name" value="PRK07546.1-3"/>
    <property type="match status" value="1"/>
</dbReference>
<keyword evidence="1" id="KW-0808">Transferase</keyword>
<gene>
    <name evidence="1" type="primary">ilvE_16</name>
    <name evidence="1" type="ORF">GALL_524290</name>
</gene>
<dbReference type="InterPro" id="IPR043132">
    <property type="entry name" value="BCAT-like_C"/>
</dbReference>
<dbReference type="Gene3D" id="3.30.470.10">
    <property type="match status" value="1"/>
</dbReference>
<dbReference type="GO" id="GO:0004084">
    <property type="term" value="F:branched-chain-amino-acid transaminase activity"/>
    <property type="evidence" value="ECO:0007669"/>
    <property type="project" value="UniProtKB-EC"/>
</dbReference>
<dbReference type="InterPro" id="IPR036038">
    <property type="entry name" value="Aminotransferase-like"/>
</dbReference>
<comment type="caution">
    <text evidence="1">The sequence shown here is derived from an EMBL/GenBank/DDBJ whole genome shotgun (WGS) entry which is preliminary data.</text>
</comment>
<reference evidence="1" key="1">
    <citation type="submission" date="2016-10" db="EMBL/GenBank/DDBJ databases">
        <title>Sequence of Gallionella enrichment culture.</title>
        <authorList>
            <person name="Poehlein A."/>
            <person name="Muehling M."/>
            <person name="Daniel R."/>
        </authorList>
    </citation>
    <scope>NUCLEOTIDE SEQUENCE</scope>
</reference>
<dbReference type="InterPro" id="IPR043131">
    <property type="entry name" value="BCAT-like_N"/>
</dbReference>
<accession>A0A1J5P381</accession>
<dbReference type="Pfam" id="PF01063">
    <property type="entry name" value="Aminotran_4"/>
    <property type="match status" value="1"/>
</dbReference>
<keyword evidence="1" id="KW-0032">Aminotransferase</keyword>
<dbReference type="Gene3D" id="3.20.10.10">
    <property type="entry name" value="D-amino Acid Aminotransferase, subunit A, domain 2"/>
    <property type="match status" value="1"/>
</dbReference>
<dbReference type="InterPro" id="IPR001544">
    <property type="entry name" value="Aminotrans_IV"/>
</dbReference>
<sequence>MARSAAAFEFPFARDAALAQLGLATGPIPLRVRLTLDHSGRFGVTTAPLAPAPALWAFSLASHRLEATDPWLRHKTTRRALYDQTRAALPTWVDEVIFGNTDGALCEGTITTIFVQKRDRLLTPALSAGLLPGVLRQSLLEDGRAEEAALTIADLATAEAVFLGNSLRGLILARQV</sequence>
<protein>
    <submittedName>
        <fullName evidence="1">Putative branched-chain-amino-acid aminotransferase</fullName>
        <ecNumber evidence="1">2.6.1.42</ecNumber>
    </submittedName>
</protein>
<dbReference type="SUPFAM" id="SSF56752">
    <property type="entry name" value="D-aminoacid aminotransferase-like PLP-dependent enzymes"/>
    <property type="match status" value="1"/>
</dbReference>
<dbReference type="EMBL" id="MLJW01006899">
    <property type="protein sequence ID" value="OIQ66009.1"/>
    <property type="molecule type" value="Genomic_DNA"/>
</dbReference>
<organism evidence="1">
    <name type="scientific">mine drainage metagenome</name>
    <dbReference type="NCBI Taxonomy" id="410659"/>
    <lineage>
        <taxon>unclassified sequences</taxon>
        <taxon>metagenomes</taxon>
        <taxon>ecological metagenomes</taxon>
    </lineage>
</organism>
<dbReference type="EC" id="2.6.1.42" evidence="1"/>
<evidence type="ECO:0000313" key="1">
    <source>
        <dbReference type="EMBL" id="OIQ66009.1"/>
    </source>
</evidence>
<dbReference type="AlphaFoldDB" id="A0A1J5P381"/>
<name>A0A1J5P381_9ZZZZ</name>